<gene>
    <name evidence="1" type="ORF">LCGC14_0781320</name>
</gene>
<protein>
    <recommendedName>
        <fullName evidence="2">Sulfotransferase domain-containing protein</fullName>
    </recommendedName>
</protein>
<reference evidence="1" key="1">
    <citation type="journal article" date="2015" name="Nature">
        <title>Complex archaea that bridge the gap between prokaryotes and eukaryotes.</title>
        <authorList>
            <person name="Spang A."/>
            <person name="Saw J.H."/>
            <person name="Jorgensen S.L."/>
            <person name="Zaremba-Niedzwiedzka K."/>
            <person name="Martijn J."/>
            <person name="Lind A.E."/>
            <person name="van Eijk R."/>
            <person name="Schleper C."/>
            <person name="Guy L."/>
            <person name="Ettema T.J."/>
        </authorList>
    </citation>
    <scope>NUCLEOTIDE SEQUENCE</scope>
</reference>
<sequence>MQLILHAGAHYTEEDRLLKSLLTDKAMLSENGTFVPEHSVYRGLFRDTLNAMHKSSASDSARDVLLDAILEDSQAERVILSDANFFRTPATAMIEGMLYPAAPVRMMRMAQLFPDDELQIFMAIRNPATLLPILHQVSADNSDMQFWGDKDPLDVRWSETLALLRDSAPEIEITVWCNEDAPLIWGNILREMTGLPATVPLAGEFDLLETIMKPEGMARFKSYIAAHPQITGIQQQRVIAAFLDKFAIEDALEEELDMPDWTDELVEQMTDIYDADVAQIQQIPGIRMLLP</sequence>
<organism evidence="1">
    <name type="scientific">marine sediment metagenome</name>
    <dbReference type="NCBI Taxonomy" id="412755"/>
    <lineage>
        <taxon>unclassified sequences</taxon>
        <taxon>metagenomes</taxon>
        <taxon>ecological metagenomes</taxon>
    </lineage>
</organism>
<dbReference type="EMBL" id="LAZR01002022">
    <property type="protein sequence ID" value="KKN35670.1"/>
    <property type="molecule type" value="Genomic_DNA"/>
</dbReference>
<accession>A0A0F9PVK6</accession>
<comment type="caution">
    <text evidence="1">The sequence shown here is derived from an EMBL/GenBank/DDBJ whole genome shotgun (WGS) entry which is preliminary data.</text>
</comment>
<evidence type="ECO:0008006" key="2">
    <source>
        <dbReference type="Google" id="ProtNLM"/>
    </source>
</evidence>
<evidence type="ECO:0000313" key="1">
    <source>
        <dbReference type="EMBL" id="KKN35670.1"/>
    </source>
</evidence>
<proteinExistence type="predicted"/>
<dbReference type="AlphaFoldDB" id="A0A0F9PVK6"/>
<name>A0A0F9PVK6_9ZZZZ</name>